<protein>
    <recommendedName>
        <fullName evidence="8">ABC transmembrane type-1 domain-containing protein</fullName>
    </recommendedName>
</protein>
<evidence type="ECO:0000256" key="4">
    <source>
        <dbReference type="ARBA" id="ARBA00022840"/>
    </source>
</evidence>
<feature type="transmembrane region" description="Helical" evidence="7">
    <location>
        <begin position="215"/>
        <end position="239"/>
    </location>
</feature>
<dbReference type="SUPFAM" id="SSF90123">
    <property type="entry name" value="ABC transporter transmembrane region"/>
    <property type="match status" value="1"/>
</dbReference>
<feature type="domain" description="ABC transmembrane type-1" evidence="8">
    <location>
        <begin position="89"/>
        <end position="241"/>
    </location>
</feature>
<evidence type="ECO:0000256" key="7">
    <source>
        <dbReference type="SAM" id="Phobius"/>
    </source>
</evidence>
<keyword evidence="3" id="KW-0547">Nucleotide-binding</keyword>
<evidence type="ECO:0000259" key="8">
    <source>
        <dbReference type="PROSITE" id="PS50929"/>
    </source>
</evidence>
<feature type="transmembrane region" description="Helical" evidence="7">
    <location>
        <begin position="91"/>
        <end position="113"/>
    </location>
</feature>
<gene>
    <name evidence="9" type="ORF">CRG98_038006</name>
</gene>
<dbReference type="Gene3D" id="1.20.1560.10">
    <property type="entry name" value="ABC transporter type 1, transmembrane domain"/>
    <property type="match status" value="2"/>
</dbReference>
<dbReference type="Gene3D" id="3.40.50.300">
    <property type="entry name" value="P-loop containing nucleotide triphosphate hydrolases"/>
    <property type="match status" value="1"/>
</dbReference>
<dbReference type="AlphaFoldDB" id="A0A2I0IE03"/>
<dbReference type="InterPro" id="IPR036640">
    <property type="entry name" value="ABC1_TM_sf"/>
</dbReference>
<dbReference type="InterPro" id="IPR011527">
    <property type="entry name" value="ABC1_TM_dom"/>
</dbReference>
<feature type="transmembrane region" description="Helical" evidence="7">
    <location>
        <begin position="251"/>
        <end position="271"/>
    </location>
</feature>
<dbReference type="GO" id="GO:0005524">
    <property type="term" value="F:ATP binding"/>
    <property type="evidence" value="ECO:0007669"/>
    <property type="project" value="UniProtKB-KW"/>
</dbReference>
<dbReference type="PANTHER" id="PTHR24223">
    <property type="entry name" value="ATP-BINDING CASSETTE SUB-FAMILY C"/>
    <property type="match status" value="1"/>
</dbReference>
<keyword evidence="4" id="KW-0067">ATP-binding</keyword>
<dbReference type="GO" id="GO:0016020">
    <property type="term" value="C:membrane"/>
    <property type="evidence" value="ECO:0007669"/>
    <property type="project" value="InterPro"/>
</dbReference>
<comment type="caution">
    <text evidence="9">The sequence shown here is derived from an EMBL/GenBank/DDBJ whole genome shotgun (WGS) entry which is preliminary data.</text>
</comment>
<dbReference type="PROSITE" id="PS50929">
    <property type="entry name" value="ABC_TM1F"/>
    <property type="match status" value="1"/>
</dbReference>
<dbReference type="STRING" id="22663.A0A2I0IE03"/>
<evidence type="ECO:0000313" key="9">
    <source>
        <dbReference type="EMBL" id="PKI41606.1"/>
    </source>
</evidence>
<dbReference type="PANTHER" id="PTHR24223:SF108">
    <property type="entry name" value="ABC TRANSPORTER C FAMILY MEMBER 8"/>
    <property type="match status" value="1"/>
</dbReference>
<evidence type="ECO:0000256" key="1">
    <source>
        <dbReference type="ARBA" id="ARBA00022448"/>
    </source>
</evidence>
<reference evidence="9 10" key="1">
    <citation type="submission" date="2017-11" db="EMBL/GenBank/DDBJ databases">
        <title>De-novo sequencing of pomegranate (Punica granatum L.) genome.</title>
        <authorList>
            <person name="Akparov Z."/>
            <person name="Amiraslanov A."/>
            <person name="Hajiyeva S."/>
            <person name="Abbasov M."/>
            <person name="Kaur K."/>
            <person name="Hamwieh A."/>
            <person name="Solovyev V."/>
            <person name="Salamov A."/>
            <person name="Braich B."/>
            <person name="Kosarev P."/>
            <person name="Mahmoud A."/>
            <person name="Hajiyev E."/>
            <person name="Babayeva S."/>
            <person name="Izzatullayeva V."/>
            <person name="Mammadov A."/>
            <person name="Mammadov A."/>
            <person name="Sharifova S."/>
            <person name="Ojaghi J."/>
            <person name="Eynullazada K."/>
            <person name="Bayramov B."/>
            <person name="Abdulazimova A."/>
            <person name="Shahmuradov I."/>
        </authorList>
    </citation>
    <scope>NUCLEOTIDE SEQUENCE [LARGE SCALE GENOMIC DNA]</scope>
    <source>
        <strain evidence="10">cv. AG2017</strain>
        <tissue evidence="9">Leaf</tissue>
    </source>
</reference>
<evidence type="ECO:0000256" key="6">
    <source>
        <dbReference type="ARBA" id="ARBA00023136"/>
    </source>
</evidence>
<keyword evidence="2 7" id="KW-0812">Transmembrane</keyword>
<name>A0A2I0IE03_PUNGR</name>
<evidence type="ECO:0000256" key="3">
    <source>
        <dbReference type="ARBA" id="ARBA00022741"/>
    </source>
</evidence>
<dbReference type="SUPFAM" id="SSF52540">
    <property type="entry name" value="P-loop containing nucleoside triphosphate hydrolases"/>
    <property type="match status" value="1"/>
</dbReference>
<dbReference type="GO" id="GO:0140359">
    <property type="term" value="F:ABC-type transporter activity"/>
    <property type="evidence" value="ECO:0007669"/>
    <property type="project" value="InterPro"/>
</dbReference>
<keyword evidence="5 7" id="KW-1133">Transmembrane helix</keyword>
<sequence>MRRLELTCACFLSRLFFSWVNPLLKLGSLKPIRFRNIPCVVSEDEANIAYQNFARAWDSLMKEKSSHSDTYKCNMVIKAITKVQLKENILIGFYAFLCTISVVVSPLILYVFVRYSSRDKEENSLSQDFNIGGCLVVTKLVKSLSQRHWFFGSRRSGMRMRSALAAVYKKQLKLSSSGRRRHSTGEIVNYIGVDAYKMGEFLLWLHSIRSLSLQLVLSIGVLIPVIGTGALPGLVPLIICAQEGLRTALYWMSPTVIFSVVFLGCLLLGSAPLQAGTIFMVLATLQVIVDPVRTIPEALSALIQFKVSLDQINAFLLDEEIEGDRIKMSFTSPSCDRMVSVNGSIAYVSQDSWIQILFGKPMDEERFEKAIKSCALDKDINSFDHGDLAEIGQGGINMSGGQKPRIQLA</sequence>
<keyword evidence="1" id="KW-0813">Transport</keyword>
<dbReference type="EMBL" id="PGOL01003342">
    <property type="protein sequence ID" value="PKI41606.1"/>
    <property type="molecule type" value="Genomic_DNA"/>
</dbReference>
<dbReference type="InterPro" id="IPR050173">
    <property type="entry name" value="ABC_transporter_C-like"/>
</dbReference>
<dbReference type="Proteomes" id="UP000233551">
    <property type="component" value="Unassembled WGS sequence"/>
</dbReference>
<evidence type="ECO:0000313" key="10">
    <source>
        <dbReference type="Proteomes" id="UP000233551"/>
    </source>
</evidence>
<evidence type="ECO:0000256" key="2">
    <source>
        <dbReference type="ARBA" id="ARBA00022692"/>
    </source>
</evidence>
<evidence type="ECO:0000256" key="5">
    <source>
        <dbReference type="ARBA" id="ARBA00022989"/>
    </source>
</evidence>
<dbReference type="InterPro" id="IPR027417">
    <property type="entry name" value="P-loop_NTPase"/>
</dbReference>
<keyword evidence="10" id="KW-1185">Reference proteome</keyword>
<organism evidence="9 10">
    <name type="scientific">Punica granatum</name>
    <name type="common">Pomegranate</name>
    <dbReference type="NCBI Taxonomy" id="22663"/>
    <lineage>
        <taxon>Eukaryota</taxon>
        <taxon>Viridiplantae</taxon>
        <taxon>Streptophyta</taxon>
        <taxon>Embryophyta</taxon>
        <taxon>Tracheophyta</taxon>
        <taxon>Spermatophyta</taxon>
        <taxon>Magnoliopsida</taxon>
        <taxon>eudicotyledons</taxon>
        <taxon>Gunneridae</taxon>
        <taxon>Pentapetalae</taxon>
        <taxon>rosids</taxon>
        <taxon>malvids</taxon>
        <taxon>Myrtales</taxon>
        <taxon>Lythraceae</taxon>
        <taxon>Punica</taxon>
    </lineage>
</organism>
<proteinExistence type="predicted"/>
<keyword evidence="6 7" id="KW-0472">Membrane</keyword>
<accession>A0A2I0IE03</accession>